<reference evidence="3 4" key="1">
    <citation type="submission" date="2021-01" db="EMBL/GenBank/DDBJ databases">
        <title>Draft genomes of Rhodovulum sulfidophilum.</title>
        <authorList>
            <person name="Guzman M.S."/>
        </authorList>
    </citation>
    <scope>NUCLEOTIDE SEQUENCE [LARGE SCALE GENOMIC DNA]</scope>
    <source>
        <strain evidence="3 4">AB35</strain>
    </source>
</reference>
<dbReference type="SMART" id="SM00240">
    <property type="entry name" value="FHA"/>
    <property type="match status" value="1"/>
</dbReference>
<gene>
    <name evidence="3" type="primary">tagH</name>
    <name evidence="3" type="ORF">JMM60_10945</name>
</gene>
<dbReference type="Pfam" id="PF00498">
    <property type="entry name" value="FHA"/>
    <property type="match status" value="1"/>
</dbReference>
<dbReference type="NCBIfam" id="TIGR03354">
    <property type="entry name" value="VI_FHA"/>
    <property type="match status" value="1"/>
</dbReference>
<dbReference type="CDD" id="cd00060">
    <property type="entry name" value="FHA"/>
    <property type="match status" value="1"/>
</dbReference>
<protein>
    <submittedName>
        <fullName evidence="3">Type VI secretion system-associated FHA domain protein TagH</fullName>
    </submittedName>
</protein>
<feature type="compositionally biased region" description="Low complexity" evidence="1">
    <location>
        <begin position="188"/>
        <end position="198"/>
    </location>
</feature>
<feature type="region of interest" description="Disordered" evidence="1">
    <location>
        <begin position="188"/>
        <end position="235"/>
    </location>
</feature>
<dbReference type="RefSeq" id="WP_202249281.1">
    <property type="nucleotide sequence ID" value="NZ_JAESJJ010000013.1"/>
</dbReference>
<dbReference type="Proteomes" id="UP000604473">
    <property type="component" value="Unassembled WGS sequence"/>
</dbReference>
<dbReference type="InterPro" id="IPR017735">
    <property type="entry name" value="T6SS_FHA"/>
</dbReference>
<evidence type="ECO:0000313" key="3">
    <source>
        <dbReference type="EMBL" id="MBL3609308.1"/>
    </source>
</evidence>
<sequence>MMLILRIENAERLTDGSPAWIGLDGRDFCVGRRRGMDWVLPDPARHVSGHHFDLKFSEGRYWLVDLSTNGTFLEGHPHRLQAPHPLAPGDRFRVGPYVIAVAEGSEGAAAGEAGGGPLPAEDDPWDFGALAAAPVASPGPRPAPAMSGPLAGSGRDDGLQGFVPLAPSAPAVSGAPVPAGTGAVSGAVSGALSGGPAPRRQPSGAPPVAPEPQPFHPPGRDPAAAQAAPAPAGPDRDEAFLRAFCEGAGLDPDLAKGADAEALARELGRVARVATGGVMRMLRDRASVKQFTRSGERTMRSASGNNPMKFLPDTDSALEVLFLVPRDGFLDGAGGFETALADLARHQQGIFAAIQPALAAVLDGLAPEAVEAGATGGNLLAGSRKARAWDTYVTRWDALAGKGENGMLDAFLEAFSEAYARAQGEMPD</sequence>
<dbReference type="InterPro" id="IPR000253">
    <property type="entry name" value="FHA_dom"/>
</dbReference>
<dbReference type="EMBL" id="JAESJJ010000013">
    <property type="protein sequence ID" value="MBL3609308.1"/>
    <property type="molecule type" value="Genomic_DNA"/>
</dbReference>
<dbReference type="Pfam" id="PF20232">
    <property type="entry name" value="T6SS_FHA_C"/>
    <property type="match status" value="1"/>
</dbReference>
<dbReference type="Gene3D" id="2.60.200.20">
    <property type="match status" value="1"/>
</dbReference>
<evidence type="ECO:0000256" key="1">
    <source>
        <dbReference type="SAM" id="MobiDB-lite"/>
    </source>
</evidence>
<name>A0ABS1RUI0_RHOSU</name>
<dbReference type="InterPro" id="IPR008984">
    <property type="entry name" value="SMAD_FHA_dom_sf"/>
</dbReference>
<evidence type="ECO:0000259" key="2">
    <source>
        <dbReference type="PROSITE" id="PS50006"/>
    </source>
</evidence>
<feature type="compositionally biased region" description="Low complexity" evidence="1">
    <location>
        <begin position="221"/>
        <end position="230"/>
    </location>
</feature>
<organism evidence="3 4">
    <name type="scientific">Rhodovulum sulfidophilum</name>
    <name type="common">Rhodobacter sulfidophilus</name>
    <dbReference type="NCBI Taxonomy" id="35806"/>
    <lineage>
        <taxon>Bacteria</taxon>
        <taxon>Pseudomonadati</taxon>
        <taxon>Pseudomonadota</taxon>
        <taxon>Alphaproteobacteria</taxon>
        <taxon>Rhodobacterales</taxon>
        <taxon>Paracoccaceae</taxon>
        <taxon>Rhodovulum</taxon>
    </lineage>
</organism>
<dbReference type="PROSITE" id="PS50006">
    <property type="entry name" value="FHA_DOMAIN"/>
    <property type="match status" value="1"/>
</dbReference>
<evidence type="ECO:0000313" key="4">
    <source>
        <dbReference type="Proteomes" id="UP000604473"/>
    </source>
</evidence>
<keyword evidence="4" id="KW-1185">Reference proteome</keyword>
<comment type="caution">
    <text evidence="3">The sequence shown here is derived from an EMBL/GenBank/DDBJ whole genome shotgun (WGS) entry which is preliminary data.</text>
</comment>
<dbReference type="SUPFAM" id="SSF49879">
    <property type="entry name" value="SMAD/FHA domain"/>
    <property type="match status" value="1"/>
</dbReference>
<feature type="region of interest" description="Disordered" evidence="1">
    <location>
        <begin position="131"/>
        <end position="165"/>
    </location>
</feature>
<proteinExistence type="predicted"/>
<dbReference type="InterPro" id="IPR046883">
    <property type="entry name" value="T6SS_FHA_C"/>
</dbReference>
<feature type="domain" description="FHA" evidence="2">
    <location>
        <begin position="28"/>
        <end position="78"/>
    </location>
</feature>
<accession>A0ABS1RUI0</accession>
<feature type="compositionally biased region" description="Pro residues" evidence="1">
    <location>
        <begin position="204"/>
        <end position="217"/>
    </location>
</feature>